<name>A0A6A3SLK9_9STRA</name>
<dbReference type="Proteomes" id="UP000437068">
    <property type="component" value="Unassembled WGS sequence"/>
</dbReference>
<evidence type="ECO:0000313" key="9">
    <source>
        <dbReference type="EMBL" id="KAE9315776.1"/>
    </source>
</evidence>
<dbReference type="Proteomes" id="UP000440367">
    <property type="component" value="Unassembled WGS sequence"/>
</dbReference>
<dbReference type="Proteomes" id="UP000488956">
    <property type="component" value="Unassembled WGS sequence"/>
</dbReference>
<evidence type="ECO:0000313" key="13">
    <source>
        <dbReference type="Proteomes" id="UP000437068"/>
    </source>
</evidence>
<dbReference type="Proteomes" id="UP000440732">
    <property type="component" value="Unassembled WGS sequence"/>
</dbReference>
<reference evidence="11 12" key="1">
    <citation type="submission" date="2018-08" db="EMBL/GenBank/DDBJ databases">
        <title>Genomic investigation of the strawberry pathogen Phytophthora fragariae indicates pathogenicity is determined by transcriptional variation in three key races.</title>
        <authorList>
            <person name="Adams T.M."/>
            <person name="Armitage A.D."/>
            <person name="Sobczyk M.K."/>
            <person name="Bates H.J."/>
            <person name="Dunwell J.M."/>
            <person name="Nellist C.F."/>
            <person name="Harrison R.J."/>
        </authorList>
    </citation>
    <scope>NUCLEOTIDE SEQUENCE [LARGE SCALE GENOMIC DNA]</scope>
    <source>
        <strain evidence="9 13">A4</strain>
        <strain evidence="8 14">BC-1</strain>
        <strain evidence="7 18">BC-23</strain>
        <strain evidence="6 12">NOV-27</strain>
        <strain evidence="5 15">NOV-5</strain>
        <strain evidence="3 16">NOV-71</strain>
        <strain evidence="10 19">NOV-77</strain>
        <strain evidence="1 11">NOV-9</strain>
        <strain evidence="4 20">ONT-3</strain>
        <strain evidence="2 17">SCRP245</strain>
    </source>
</reference>
<dbReference type="EMBL" id="QXGD01000374">
    <property type="protein sequence ID" value="KAE9241562.1"/>
    <property type="molecule type" value="Genomic_DNA"/>
</dbReference>
<evidence type="ECO:0000313" key="20">
    <source>
        <dbReference type="Proteomes" id="UP000488956"/>
    </source>
</evidence>
<protein>
    <submittedName>
        <fullName evidence="3">Uncharacterized protein</fullName>
    </submittedName>
</protein>
<evidence type="ECO:0000313" key="7">
    <source>
        <dbReference type="EMBL" id="KAE9241367.1"/>
    </source>
</evidence>
<keyword evidence="12" id="KW-1185">Reference proteome</keyword>
<evidence type="ECO:0000313" key="4">
    <source>
        <dbReference type="EMBL" id="KAE9119438.1"/>
    </source>
</evidence>
<dbReference type="EMBL" id="QXFW01000302">
    <property type="protein sequence ID" value="KAE9016828.1"/>
    <property type="molecule type" value="Genomic_DNA"/>
</dbReference>
<dbReference type="EMBL" id="QXFZ01000366">
    <property type="protein sequence ID" value="KAE9119246.1"/>
    <property type="molecule type" value="Genomic_DNA"/>
</dbReference>
<dbReference type="Proteomes" id="UP000429523">
    <property type="component" value="Unassembled WGS sequence"/>
</dbReference>
<dbReference type="Proteomes" id="UP000486351">
    <property type="component" value="Unassembled WGS sequence"/>
</dbReference>
<evidence type="ECO:0000313" key="10">
    <source>
        <dbReference type="EMBL" id="KAE9346619.1"/>
    </source>
</evidence>
<dbReference type="Proteomes" id="UP000433483">
    <property type="component" value="Unassembled WGS sequence"/>
</dbReference>
<evidence type="ECO:0000313" key="5">
    <source>
        <dbReference type="EMBL" id="KAE9148009.1"/>
    </source>
</evidence>
<evidence type="ECO:0000313" key="14">
    <source>
        <dbReference type="Proteomes" id="UP000440367"/>
    </source>
</evidence>
<dbReference type="EMBL" id="QXGA01000314">
    <property type="protein sequence ID" value="KAE9148009.1"/>
    <property type="molecule type" value="Genomic_DNA"/>
</dbReference>
<evidence type="ECO:0000313" key="16">
    <source>
        <dbReference type="Proteomes" id="UP000441208"/>
    </source>
</evidence>
<evidence type="ECO:0000313" key="3">
    <source>
        <dbReference type="EMBL" id="KAE9119246.1"/>
    </source>
</evidence>
<evidence type="ECO:0000313" key="2">
    <source>
        <dbReference type="EMBL" id="KAE9016828.1"/>
    </source>
</evidence>
<evidence type="ECO:0000313" key="1">
    <source>
        <dbReference type="EMBL" id="KAE8941308.1"/>
    </source>
</evidence>
<dbReference type="Proteomes" id="UP000460718">
    <property type="component" value="Unassembled WGS sequence"/>
</dbReference>
<dbReference type="EMBL" id="QXFY01000363">
    <property type="protein sequence ID" value="KAE9346619.1"/>
    <property type="molecule type" value="Genomic_DNA"/>
</dbReference>
<organism evidence="3 16">
    <name type="scientific">Phytophthora fragariae</name>
    <dbReference type="NCBI Taxonomy" id="53985"/>
    <lineage>
        <taxon>Eukaryota</taxon>
        <taxon>Sar</taxon>
        <taxon>Stramenopiles</taxon>
        <taxon>Oomycota</taxon>
        <taxon>Peronosporomycetes</taxon>
        <taxon>Peronosporales</taxon>
        <taxon>Peronosporaceae</taxon>
        <taxon>Phytophthora</taxon>
    </lineage>
</organism>
<dbReference type="Proteomes" id="UP000441208">
    <property type="component" value="Unassembled WGS sequence"/>
</dbReference>
<evidence type="ECO:0000313" key="6">
    <source>
        <dbReference type="EMBL" id="KAE9217782.1"/>
    </source>
</evidence>
<evidence type="ECO:0000313" key="12">
    <source>
        <dbReference type="Proteomes" id="UP000433483"/>
    </source>
</evidence>
<evidence type="ECO:0000313" key="17">
    <source>
        <dbReference type="Proteomes" id="UP000460718"/>
    </source>
</evidence>
<sequence length="52" mass="5879">MEIFKQTVWIIARYHAVNEENDPLKSSSVAIKPISSKTLMLYMRHVAGEMGG</sequence>
<proteinExistence type="predicted"/>
<dbReference type="EMBL" id="QXGF01000368">
    <property type="protein sequence ID" value="KAE8941308.1"/>
    <property type="molecule type" value="Genomic_DNA"/>
</dbReference>
<evidence type="ECO:0000313" key="19">
    <source>
        <dbReference type="Proteomes" id="UP000486351"/>
    </source>
</evidence>
<gene>
    <name evidence="9" type="ORF">PF001_g7633</name>
    <name evidence="8" type="ORF">PF002_g9208</name>
    <name evidence="7" type="ORF">PF004_g7076</name>
    <name evidence="6" type="ORF">PF005_g8523</name>
    <name evidence="5" type="ORF">PF006_g7366</name>
    <name evidence="3" type="ORF">PF007_g8621</name>
    <name evidence="10" type="ORF">PF008_g8194</name>
    <name evidence="1" type="ORF">PF009_g8907</name>
    <name evidence="4" type="ORF">PF010_g7875</name>
    <name evidence="2" type="ORF">PF011_g6972</name>
</gene>
<dbReference type="OrthoDB" id="97230at2759"/>
<dbReference type="Proteomes" id="UP000476176">
    <property type="component" value="Unassembled WGS sequence"/>
</dbReference>
<dbReference type="EMBL" id="QXGB01000364">
    <property type="protein sequence ID" value="KAE9217782.1"/>
    <property type="molecule type" value="Genomic_DNA"/>
</dbReference>
<comment type="caution">
    <text evidence="3">The sequence shown here is derived from an EMBL/GenBank/DDBJ whole genome shotgun (WGS) entry which is preliminary data.</text>
</comment>
<evidence type="ECO:0000313" key="11">
    <source>
        <dbReference type="Proteomes" id="UP000429523"/>
    </source>
</evidence>
<dbReference type="AlphaFoldDB" id="A0A6A3SLK9"/>
<dbReference type="EMBL" id="QXGE01000330">
    <property type="protein sequence ID" value="KAE9315776.1"/>
    <property type="molecule type" value="Genomic_DNA"/>
</dbReference>
<dbReference type="EMBL" id="QXFX01000344">
    <property type="protein sequence ID" value="KAE9119438.1"/>
    <property type="molecule type" value="Genomic_DNA"/>
</dbReference>
<evidence type="ECO:0000313" key="15">
    <source>
        <dbReference type="Proteomes" id="UP000440732"/>
    </source>
</evidence>
<accession>A0A6A3SLK9</accession>
<evidence type="ECO:0000313" key="8">
    <source>
        <dbReference type="EMBL" id="KAE9241562.1"/>
    </source>
</evidence>
<dbReference type="EMBL" id="QXGC01000299">
    <property type="protein sequence ID" value="KAE9241367.1"/>
    <property type="molecule type" value="Genomic_DNA"/>
</dbReference>
<evidence type="ECO:0000313" key="18">
    <source>
        <dbReference type="Proteomes" id="UP000476176"/>
    </source>
</evidence>